<proteinExistence type="inferred from homology"/>
<evidence type="ECO:0000313" key="6">
    <source>
        <dbReference type="Proteomes" id="UP001413721"/>
    </source>
</evidence>
<dbReference type="RefSeq" id="WP_345936888.1">
    <property type="nucleotide sequence ID" value="NZ_JBBKTW010000002.1"/>
</dbReference>
<dbReference type="InterPro" id="IPR020476">
    <property type="entry name" value="Nudix_hydrolase"/>
</dbReference>
<keyword evidence="2 3" id="KW-0378">Hydrolase</keyword>
<dbReference type="InterPro" id="IPR020084">
    <property type="entry name" value="NUDIX_hydrolase_CS"/>
</dbReference>
<dbReference type="PRINTS" id="PR00502">
    <property type="entry name" value="NUDIXFAMILY"/>
</dbReference>
<comment type="similarity">
    <text evidence="3">Belongs to the Nudix hydrolase family.</text>
</comment>
<dbReference type="InterPro" id="IPR000086">
    <property type="entry name" value="NUDIX_hydrolase_dom"/>
</dbReference>
<evidence type="ECO:0000256" key="3">
    <source>
        <dbReference type="RuleBase" id="RU003476"/>
    </source>
</evidence>
<dbReference type="InterPro" id="IPR015797">
    <property type="entry name" value="NUDIX_hydrolase-like_dom_sf"/>
</dbReference>
<comment type="caution">
    <text evidence="5">The sequence shown here is derived from an EMBL/GenBank/DDBJ whole genome shotgun (WGS) entry which is preliminary data.</text>
</comment>
<sequence>MTGNTQQDLPKPAAQPRMPGVGVIAIAWRRGRVALVLRANPPQAGHWGFPGGRVHWGEGLVAAAARELAEETGLLADQAESPAPRPVAVLEVAEGDGDVPDHHFVLVAVMLKAVSGVLRAGDDAADAVWADPDHLPDPLCRDVAALIAATRPGS</sequence>
<reference evidence="5 6" key="1">
    <citation type="submission" date="2024-03" db="EMBL/GenBank/DDBJ databases">
        <title>High-quality draft genome sequencing of Tistrella sp. BH-R2-4.</title>
        <authorList>
            <person name="Dong C."/>
        </authorList>
    </citation>
    <scope>NUCLEOTIDE SEQUENCE [LARGE SCALE GENOMIC DNA]</scope>
    <source>
        <strain evidence="5 6">BH-R2-4</strain>
    </source>
</reference>
<evidence type="ECO:0000256" key="1">
    <source>
        <dbReference type="ARBA" id="ARBA00001946"/>
    </source>
</evidence>
<protein>
    <submittedName>
        <fullName evidence="5">NUDIX domain-containing protein</fullName>
    </submittedName>
</protein>
<feature type="domain" description="Nudix hydrolase" evidence="4">
    <location>
        <begin position="16"/>
        <end position="154"/>
    </location>
</feature>
<dbReference type="PROSITE" id="PS00893">
    <property type="entry name" value="NUDIX_BOX"/>
    <property type="match status" value="1"/>
</dbReference>
<evidence type="ECO:0000259" key="4">
    <source>
        <dbReference type="PROSITE" id="PS51462"/>
    </source>
</evidence>
<dbReference type="Pfam" id="PF00293">
    <property type="entry name" value="NUDIX"/>
    <property type="match status" value="1"/>
</dbReference>
<dbReference type="PANTHER" id="PTHR43736:SF1">
    <property type="entry name" value="DIHYDRONEOPTERIN TRIPHOSPHATE DIPHOSPHATASE"/>
    <property type="match status" value="1"/>
</dbReference>
<keyword evidence="6" id="KW-1185">Reference proteome</keyword>
<organism evidence="5 6">
    <name type="scientific">Tistrella arctica</name>
    <dbReference type="NCBI Taxonomy" id="3133430"/>
    <lineage>
        <taxon>Bacteria</taxon>
        <taxon>Pseudomonadati</taxon>
        <taxon>Pseudomonadota</taxon>
        <taxon>Alphaproteobacteria</taxon>
        <taxon>Geminicoccales</taxon>
        <taxon>Geminicoccaceae</taxon>
        <taxon>Tistrella</taxon>
    </lineage>
</organism>
<comment type="cofactor">
    <cofactor evidence="1">
        <name>Mg(2+)</name>
        <dbReference type="ChEBI" id="CHEBI:18420"/>
    </cofactor>
</comment>
<dbReference type="PANTHER" id="PTHR43736">
    <property type="entry name" value="ADP-RIBOSE PYROPHOSPHATASE"/>
    <property type="match status" value="1"/>
</dbReference>
<dbReference type="Gene3D" id="3.90.79.10">
    <property type="entry name" value="Nucleoside Triphosphate Pyrophosphohydrolase"/>
    <property type="match status" value="1"/>
</dbReference>
<evidence type="ECO:0000256" key="2">
    <source>
        <dbReference type="ARBA" id="ARBA00022801"/>
    </source>
</evidence>
<dbReference type="Proteomes" id="UP001413721">
    <property type="component" value="Unassembled WGS sequence"/>
</dbReference>
<dbReference type="PROSITE" id="PS51462">
    <property type="entry name" value="NUDIX"/>
    <property type="match status" value="1"/>
</dbReference>
<name>A0ABU9YFX0_9PROT</name>
<dbReference type="EMBL" id="JBBKTW010000002">
    <property type="protein sequence ID" value="MEN2987677.1"/>
    <property type="molecule type" value="Genomic_DNA"/>
</dbReference>
<gene>
    <name evidence="5" type="ORF">WG926_05135</name>
</gene>
<accession>A0ABU9YFX0</accession>
<dbReference type="SUPFAM" id="SSF55811">
    <property type="entry name" value="Nudix"/>
    <property type="match status" value="1"/>
</dbReference>
<evidence type="ECO:0000313" key="5">
    <source>
        <dbReference type="EMBL" id="MEN2987677.1"/>
    </source>
</evidence>